<dbReference type="Proteomes" id="UP001152885">
    <property type="component" value="Unassembled WGS sequence"/>
</dbReference>
<dbReference type="OrthoDB" id="755951at2759"/>
<evidence type="ECO:0000313" key="8">
    <source>
        <dbReference type="Proteomes" id="UP001152885"/>
    </source>
</evidence>
<dbReference type="GO" id="GO:0034605">
    <property type="term" value="P:cellular response to heat"/>
    <property type="evidence" value="ECO:0007669"/>
    <property type="project" value="TreeGrafter"/>
</dbReference>
<evidence type="ECO:0000256" key="4">
    <source>
        <dbReference type="ARBA" id="ARBA00024331"/>
    </source>
</evidence>
<evidence type="ECO:0000256" key="1">
    <source>
        <dbReference type="ARBA" id="ARBA00008799"/>
    </source>
</evidence>
<evidence type="ECO:0000256" key="5">
    <source>
        <dbReference type="ARBA" id="ARBA00048039"/>
    </source>
</evidence>
<dbReference type="AlphaFoldDB" id="A0A9W4TRE8"/>
<reference evidence="7" key="1">
    <citation type="submission" date="2022-12" db="EMBL/GenBank/DDBJ databases">
        <authorList>
            <person name="Brejova B."/>
        </authorList>
    </citation>
    <scope>NUCLEOTIDE SEQUENCE</scope>
</reference>
<dbReference type="GO" id="GO:0005992">
    <property type="term" value="P:trehalose biosynthetic process"/>
    <property type="evidence" value="ECO:0007669"/>
    <property type="project" value="InterPro"/>
</dbReference>
<comment type="similarity">
    <text evidence="1 6">Belongs to the glycosyltransferase 20 family.</text>
</comment>
<dbReference type="EC" id="2.4.1.15" evidence="6"/>
<evidence type="ECO:0000313" key="7">
    <source>
        <dbReference type="EMBL" id="CAI5755605.1"/>
    </source>
</evidence>
<proteinExistence type="inferred from homology"/>
<dbReference type="CDD" id="cd03788">
    <property type="entry name" value="GT20_TPS"/>
    <property type="match status" value="1"/>
</dbReference>
<sequence length="477" mass="54442">MVGGKVLVISNRLPVTIKRSDDSSYNYSMSSGGLVTALQGLKKSTEFQWYGWPGLEIPSNEQDKVNKDLLEKFNCYAVFLNDTIADLHYNGFSNSILWPLFHYHPGEMNFDENAWAAYIEANKKFAIEISKQVNDNDMIWVHDYHLMLLPEMLRREIGHSKTNIRIGFFLHTPFPSSEIYRILPVRREILEGVLSCDLIGFHTYDYARHFISSVSRIVPNVSTLPNGIKFHNRQINIGAFPIGIDVDNFIDGLKNDQVQQRIKQLENKFKDVKVIVGVDRLDYIKGVPQKLHAFDIFLQENPEWIGKVVLVQVAVPSRGDVEEYKSLRATVNEMVGRINGAYGTVEFVPIHYLHKSIPFNELIALYAISDVCLVTSTRDGMNLVSYEYIATQQQKKGSLILSEFAGAAQSLNGAIIVNPWNVEELTDALKESLTLPDEKKETNFKKLFNYISKYTSGYWGESFVKELYKCNAEKELK</sequence>
<evidence type="ECO:0000256" key="3">
    <source>
        <dbReference type="ARBA" id="ARBA00022679"/>
    </source>
</evidence>
<dbReference type="InterPro" id="IPR001830">
    <property type="entry name" value="Glyco_trans_20"/>
</dbReference>
<dbReference type="Gene3D" id="3.40.50.2000">
    <property type="entry name" value="Glycogen Phosphorylase B"/>
    <property type="match status" value="2"/>
</dbReference>
<dbReference type="GO" id="GO:0003825">
    <property type="term" value="F:alpha,alpha-trehalose-phosphate synthase (UDP-forming) activity"/>
    <property type="evidence" value="ECO:0007669"/>
    <property type="project" value="UniProtKB-EC"/>
</dbReference>
<accession>A0A9W4TRE8</accession>
<dbReference type="EMBL" id="CANTUO010000001">
    <property type="protein sequence ID" value="CAI5755605.1"/>
    <property type="molecule type" value="Genomic_DNA"/>
</dbReference>
<dbReference type="GO" id="GO:0004805">
    <property type="term" value="F:trehalose-phosphatase activity"/>
    <property type="evidence" value="ECO:0007669"/>
    <property type="project" value="TreeGrafter"/>
</dbReference>
<dbReference type="SUPFAM" id="SSF53756">
    <property type="entry name" value="UDP-Glycosyltransferase/glycogen phosphorylase"/>
    <property type="match status" value="1"/>
</dbReference>
<name>A0A9W4TRE8_9ASCO</name>
<protein>
    <recommendedName>
        <fullName evidence="6">Trehalose-6-phosphate synthase</fullName>
        <ecNumber evidence="6">2.4.1.15</ecNumber>
    </recommendedName>
    <alternativeName>
        <fullName evidence="6">UDP-glucose-glucosephosphate glucosyltransferase</fullName>
    </alternativeName>
</protein>
<dbReference type="InterPro" id="IPR012766">
    <property type="entry name" value="Trehalose_OtsA"/>
</dbReference>
<gene>
    <name evidence="7" type="ORF">CANVERA_P0122</name>
</gene>
<dbReference type="GO" id="GO:0005829">
    <property type="term" value="C:cytosol"/>
    <property type="evidence" value="ECO:0007669"/>
    <property type="project" value="TreeGrafter"/>
</dbReference>
<dbReference type="GO" id="GO:0005946">
    <property type="term" value="C:alpha,alpha-trehalose-phosphate synthase complex (UDP-forming)"/>
    <property type="evidence" value="ECO:0007669"/>
    <property type="project" value="TreeGrafter"/>
</dbReference>
<evidence type="ECO:0000256" key="2">
    <source>
        <dbReference type="ARBA" id="ARBA00022676"/>
    </source>
</evidence>
<comment type="pathway">
    <text evidence="4">Carbohydrate biosynthesis.</text>
</comment>
<dbReference type="Pfam" id="PF00982">
    <property type="entry name" value="Glyco_transf_20"/>
    <property type="match status" value="1"/>
</dbReference>
<keyword evidence="3 6" id="KW-0808">Transferase</keyword>
<evidence type="ECO:0000256" key="6">
    <source>
        <dbReference type="RuleBase" id="RU362045"/>
    </source>
</evidence>
<comment type="caution">
    <text evidence="7">The sequence shown here is derived from an EMBL/GenBank/DDBJ whole genome shotgun (WGS) entry which is preliminary data.</text>
</comment>
<keyword evidence="2 6" id="KW-0328">Glycosyltransferase</keyword>
<dbReference type="PANTHER" id="PTHR10788:SF106">
    <property type="entry name" value="BCDNA.GH08860"/>
    <property type="match status" value="1"/>
</dbReference>
<dbReference type="PANTHER" id="PTHR10788">
    <property type="entry name" value="TREHALOSE-6-PHOSPHATE SYNTHASE"/>
    <property type="match status" value="1"/>
</dbReference>
<comment type="catalytic activity">
    <reaction evidence="5 6">
        <text>D-glucose 6-phosphate + UDP-alpha-D-glucose = alpha,alpha-trehalose 6-phosphate + UDP + H(+)</text>
        <dbReference type="Rhea" id="RHEA:18889"/>
        <dbReference type="ChEBI" id="CHEBI:15378"/>
        <dbReference type="ChEBI" id="CHEBI:58223"/>
        <dbReference type="ChEBI" id="CHEBI:58429"/>
        <dbReference type="ChEBI" id="CHEBI:58885"/>
        <dbReference type="ChEBI" id="CHEBI:61548"/>
        <dbReference type="EC" id="2.4.1.15"/>
    </reaction>
</comment>
<dbReference type="FunFam" id="3.40.50.2000:FF:000007">
    <property type="entry name" value="Trehalose-6-phosphate synthase"/>
    <property type="match status" value="1"/>
</dbReference>
<keyword evidence="8" id="KW-1185">Reference proteome</keyword>
<dbReference type="FunFam" id="3.40.50.2000:FF:000035">
    <property type="entry name" value="Trehalose-6-phosphate synthase"/>
    <property type="match status" value="1"/>
</dbReference>
<dbReference type="NCBIfam" id="TIGR02400">
    <property type="entry name" value="trehalose_OtsA"/>
    <property type="match status" value="1"/>
</dbReference>
<organism evidence="7 8">
    <name type="scientific">Candida verbasci</name>
    <dbReference type="NCBI Taxonomy" id="1227364"/>
    <lineage>
        <taxon>Eukaryota</taxon>
        <taxon>Fungi</taxon>
        <taxon>Dikarya</taxon>
        <taxon>Ascomycota</taxon>
        <taxon>Saccharomycotina</taxon>
        <taxon>Pichiomycetes</taxon>
        <taxon>Debaryomycetaceae</taxon>
        <taxon>Candida/Lodderomyces clade</taxon>
        <taxon>Candida</taxon>
    </lineage>
</organism>